<gene>
    <name evidence="2" type="ORF">BJ971_003144</name>
</gene>
<evidence type="ECO:0000313" key="3">
    <source>
        <dbReference type="Proteomes" id="UP000578112"/>
    </source>
</evidence>
<dbReference type="Proteomes" id="UP000578112">
    <property type="component" value="Unassembled WGS sequence"/>
</dbReference>
<feature type="transmembrane region" description="Helical" evidence="1">
    <location>
        <begin position="48"/>
        <end position="70"/>
    </location>
</feature>
<evidence type="ECO:0000256" key="1">
    <source>
        <dbReference type="SAM" id="Phobius"/>
    </source>
</evidence>
<evidence type="ECO:0008006" key="4">
    <source>
        <dbReference type="Google" id="ProtNLM"/>
    </source>
</evidence>
<dbReference type="EMBL" id="JACHNH010000001">
    <property type="protein sequence ID" value="MBB4762588.1"/>
    <property type="molecule type" value="Genomic_DNA"/>
</dbReference>
<protein>
    <recommendedName>
        <fullName evidence="4">DUF4367 domain-containing protein</fullName>
    </recommendedName>
</protein>
<name>A0A7W7HXN1_9ACTN</name>
<reference evidence="2 3" key="1">
    <citation type="submission" date="2020-08" db="EMBL/GenBank/DDBJ databases">
        <title>Sequencing the genomes of 1000 actinobacteria strains.</title>
        <authorList>
            <person name="Klenk H.-P."/>
        </authorList>
    </citation>
    <scope>NUCLEOTIDE SEQUENCE [LARGE SCALE GENOMIC DNA]</scope>
    <source>
        <strain evidence="2 3">DSM 43149</strain>
    </source>
</reference>
<comment type="caution">
    <text evidence="2">The sequence shown here is derived from an EMBL/GenBank/DDBJ whole genome shotgun (WGS) entry which is preliminary data.</text>
</comment>
<dbReference type="AlphaFoldDB" id="A0A7W7HXN1"/>
<keyword evidence="1" id="KW-1133">Transmembrane helix</keyword>
<dbReference type="RefSeq" id="WP_184993794.1">
    <property type="nucleotide sequence ID" value="NZ_BOMK01000009.1"/>
</dbReference>
<evidence type="ECO:0000313" key="2">
    <source>
        <dbReference type="EMBL" id="MBB4762588.1"/>
    </source>
</evidence>
<sequence length="242" mass="25349">MPEQEDALVAELRALGDALDVGRAADQRAAVRARLTRPAPARRRLRRWLLAGAAALVGAVAVVAPARAAVVDAVGGLLRIAGIEVRGEPRTGGLPATPVPLPSLRDADLAEARRVALFPVRVPAELGAPERVTLADPDSGGAPRVVSMSFRGGAVRFDQFDGALSPGFFKIAADAEWVEVGTGGIWLPGPHPVTYVGRDGAERVETARLAAPTLIWADAGVTYRLEGVRTPEEARRIAGSLT</sequence>
<keyword evidence="1" id="KW-0472">Membrane</keyword>
<keyword evidence="1" id="KW-0812">Transmembrane</keyword>
<organism evidence="2 3">
    <name type="scientific">Actinoplanes digitatis</name>
    <dbReference type="NCBI Taxonomy" id="1868"/>
    <lineage>
        <taxon>Bacteria</taxon>
        <taxon>Bacillati</taxon>
        <taxon>Actinomycetota</taxon>
        <taxon>Actinomycetes</taxon>
        <taxon>Micromonosporales</taxon>
        <taxon>Micromonosporaceae</taxon>
        <taxon>Actinoplanes</taxon>
    </lineage>
</organism>
<proteinExistence type="predicted"/>
<keyword evidence="3" id="KW-1185">Reference proteome</keyword>
<accession>A0A7W7HXN1</accession>